<dbReference type="EMBL" id="FOUY01000005">
    <property type="protein sequence ID" value="SFM93742.1"/>
    <property type="molecule type" value="Genomic_DNA"/>
</dbReference>
<feature type="transmembrane region" description="Helical" evidence="1">
    <location>
        <begin position="58"/>
        <end position="77"/>
    </location>
</feature>
<dbReference type="AlphaFoldDB" id="A0A1I4UXQ6"/>
<dbReference type="STRING" id="260086.SAMN05216207_100555"/>
<dbReference type="Proteomes" id="UP000199614">
    <property type="component" value="Unassembled WGS sequence"/>
</dbReference>
<evidence type="ECO:0000313" key="2">
    <source>
        <dbReference type="EMBL" id="SFM93742.1"/>
    </source>
</evidence>
<keyword evidence="1" id="KW-0812">Transmembrane</keyword>
<feature type="transmembrane region" description="Helical" evidence="1">
    <location>
        <begin position="121"/>
        <end position="141"/>
    </location>
</feature>
<feature type="transmembrane region" description="Helical" evidence="1">
    <location>
        <begin position="89"/>
        <end position="115"/>
    </location>
</feature>
<feature type="transmembrane region" description="Helical" evidence="1">
    <location>
        <begin position="34"/>
        <end position="52"/>
    </location>
</feature>
<gene>
    <name evidence="2" type="ORF">SAMN05216207_100555</name>
</gene>
<evidence type="ECO:0000313" key="3">
    <source>
        <dbReference type="Proteomes" id="UP000199614"/>
    </source>
</evidence>
<name>A0A1I4UXQ6_PSUAM</name>
<keyword evidence="1" id="KW-1133">Transmembrane helix</keyword>
<proteinExistence type="predicted"/>
<reference evidence="2 3" key="1">
    <citation type="submission" date="2016-10" db="EMBL/GenBank/DDBJ databases">
        <authorList>
            <person name="de Groot N.N."/>
        </authorList>
    </citation>
    <scope>NUCLEOTIDE SEQUENCE [LARGE SCALE GENOMIC DNA]</scope>
    <source>
        <strain evidence="2 3">CGMCC 4.1877</strain>
    </source>
</reference>
<dbReference type="RefSeq" id="WP_093338892.1">
    <property type="nucleotide sequence ID" value="NZ_FOUY01000005.1"/>
</dbReference>
<protein>
    <submittedName>
        <fullName evidence="2">Uncharacterized protein</fullName>
    </submittedName>
</protein>
<dbReference type="OrthoDB" id="3297538at2"/>
<accession>A0A1I4UXQ6</accession>
<organism evidence="2 3">
    <name type="scientific">Pseudonocardia ammonioxydans</name>
    <dbReference type="NCBI Taxonomy" id="260086"/>
    <lineage>
        <taxon>Bacteria</taxon>
        <taxon>Bacillati</taxon>
        <taxon>Actinomycetota</taxon>
        <taxon>Actinomycetes</taxon>
        <taxon>Pseudonocardiales</taxon>
        <taxon>Pseudonocardiaceae</taxon>
        <taxon>Pseudonocardia</taxon>
    </lineage>
</organism>
<sequence>MENDASPGSRDGSAEEVLRGLEADRTALAGRMAAPGWIHVAFALVAAGYVLLPVFDDGVRDGLLPFLLVAVLALLWYQRSVTGIRAGAVGAAAWGVFLVTVVAILALVSVSFALVASLSPWWAAVPAVVCFVVALSANRWFERLSREHVRRGR</sequence>
<evidence type="ECO:0000256" key="1">
    <source>
        <dbReference type="SAM" id="Phobius"/>
    </source>
</evidence>
<keyword evidence="3" id="KW-1185">Reference proteome</keyword>
<keyword evidence="1" id="KW-0472">Membrane</keyword>